<keyword evidence="2" id="KW-1185">Reference proteome</keyword>
<dbReference type="Proteomes" id="UP001326567">
    <property type="component" value="Chromosome"/>
</dbReference>
<reference evidence="1 2" key="1">
    <citation type="submission" date="2023-11" db="EMBL/GenBank/DDBJ databases">
        <title>From the Deep-Sea to the Surface: Bacterial Genomes Isolated from the Moytirra Hydrothermal Vent Plume.</title>
        <authorList>
            <person name="Major S.R."/>
        </authorList>
    </citation>
    <scope>NUCLEOTIDE SEQUENCE [LARGE SCALE GENOMIC DNA]</scope>
    <source>
        <strain evidence="1 2">OXR-9</strain>
    </source>
</reference>
<evidence type="ECO:0000313" key="2">
    <source>
        <dbReference type="Proteomes" id="UP001326567"/>
    </source>
</evidence>
<sequence length="122" mass="12924">MTQARPPRPLSTIALLLGVLLLASCTQFPELDRTITPALEAAPYPDLVPIDPLLAEATAGRIDPVRTEAALTGRAANLEARAARVSRTSAQSASAARVARLRARAAELRRARQAAEDSESAE</sequence>
<dbReference type="EMBL" id="CP139725">
    <property type="protein sequence ID" value="WPZ20888.1"/>
    <property type="molecule type" value="Genomic_DNA"/>
</dbReference>
<gene>
    <name evidence="1" type="ORF">T7987_11950</name>
</gene>
<dbReference type="RefSeq" id="WP_322328039.1">
    <property type="nucleotide sequence ID" value="NZ_CP139725.1"/>
</dbReference>
<evidence type="ECO:0000313" key="1">
    <source>
        <dbReference type="EMBL" id="WPZ20888.1"/>
    </source>
</evidence>
<name>A0ABZ0UW98_9RHOB</name>
<proteinExistence type="predicted"/>
<protein>
    <recommendedName>
        <fullName evidence="3">DUF4398 domain-containing protein</fullName>
    </recommendedName>
</protein>
<organism evidence="1 2">
    <name type="scientific">Sulfitobacter faviae</name>
    <dbReference type="NCBI Taxonomy" id="1775881"/>
    <lineage>
        <taxon>Bacteria</taxon>
        <taxon>Pseudomonadati</taxon>
        <taxon>Pseudomonadota</taxon>
        <taxon>Alphaproteobacteria</taxon>
        <taxon>Rhodobacterales</taxon>
        <taxon>Roseobacteraceae</taxon>
        <taxon>Sulfitobacter</taxon>
    </lineage>
</organism>
<dbReference type="PROSITE" id="PS51257">
    <property type="entry name" value="PROKAR_LIPOPROTEIN"/>
    <property type="match status" value="1"/>
</dbReference>
<accession>A0ABZ0UW98</accession>
<evidence type="ECO:0008006" key="3">
    <source>
        <dbReference type="Google" id="ProtNLM"/>
    </source>
</evidence>